<organism evidence="1 3">
    <name type="scientific">Enterococcus raffinosus ATCC 49464</name>
    <dbReference type="NCBI Taxonomy" id="1158602"/>
    <lineage>
        <taxon>Bacteria</taxon>
        <taxon>Bacillati</taxon>
        <taxon>Bacillota</taxon>
        <taxon>Bacilli</taxon>
        <taxon>Lactobacillales</taxon>
        <taxon>Enterococcaceae</taxon>
        <taxon>Enterococcus</taxon>
    </lineage>
</organism>
<evidence type="ECO:0000313" key="4">
    <source>
        <dbReference type="Proteomes" id="UP000014158"/>
    </source>
</evidence>
<dbReference type="HOGENOM" id="CLU_3215981_0_0_9"/>
<dbReference type="AlphaFoldDB" id="R2PBB4"/>
<proteinExistence type="predicted"/>
<reference evidence="2 4" key="2">
    <citation type="submission" date="2013-03" db="EMBL/GenBank/DDBJ databases">
        <title>The Genome Sequence of Enterococcus raffinosus ATCC_49464 (PacBio/Illumina hybrid assembly).</title>
        <authorList>
            <consortium name="The Broad Institute Genomics Platform"/>
            <consortium name="The Broad Institute Genome Sequencing Center for Infectious Disease"/>
            <person name="Earl A."/>
            <person name="Russ C."/>
            <person name="Gilmore M."/>
            <person name="Surin D."/>
            <person name="Walker B."/>
            <person name="Young S."/>
            <person name="Zeng Q."/>
            <person name="Gargeya S."/>
            <person name="Fitzgerald M."/>
            <person name="Haas B."/>
            <person name="Abouelleil A."/>
            <person name="Allen A.W."/>
            <person name="Alvarado L."/>
            <person name="Arachchi H.M."/>
            <person name="Berlin A.M."/>
            <person name="Chapman S.B."/>
            <person name="Gainer-Dewar J."/>
            <person name="Goldberg J."/>
            <person name="Griggs A."/>
            <person name="Gujja S."/>
            <person name="Hansen M."/>
            <person name="Howarth C."/>
            <person name="Imamovic A."/>
            <person name="Ireland A."/>
            <person name="Larimer J."/>
            <person name="McCowan C."/>
            <person name="Murphy C."/>
            <person name="Pearson M."/>
            <person name="Poon T.W."/>
            <person name="Priest M."/>
            <person name="Roberts A."/>
            <person name="Saif S."/>
            <person name="Shea T."/>
            <person name="Sisk P."/>
            <person name="Sykes S."/>
            <person name="Wortman J."/>
            <person name="Nusbaum C."/>
            <person name="Birren B."/>
        </authorList>
    </citation>
    <scope>NUCLEOTIDE SEQUENCE [LARGE SCALE GENOMIC DNA]</scope>
    <source>
        <strain evidence="2 4">ATCC 49464</strain>
    </source>
</reference>
<dbReference type="Proteomes" id="UP000013877">
    <property type="component" value="Unassembled WGS sequence"/>
</dbReference>
<dbReference type="PATRIC" id="fig|1158602.3.peg.1598"/>
<dbReference type="EMBL" id="AJAL01000004">
    <property type="protein sequence ID" value="EOH80428.1"/>
    <property type="molecule type" value="Genomic_DNA"/>
</dbReference>
<sequence>MIENWQNQEAVEQHNQNPLLIKLFGNMPEYAEKKTELTVTEKED</sequence>
<evidence type="ECO:0008006" key="5">
    <source>
        <dbReference type="Google" id="ProtNLM"/>
    </source>
</evidence>
<name>R2PBB4_9ENTE</name>
<evidence type="ECO:0000313" key="3">
    <source>
        <dbReference type="Proteomes" id="UP000013877"/>
    </source>
</evidence>
<reference evidence="1 3" key="1">
    <citation type="submission" date="2013-02" db="EMBL/GenBank/DDBJ databases">
        <title>The Genome Sequence of Enterococcus raffinosus ATCC_49464.</title>
        <authorList>
            <consortium name="The Broad Institute Genome Sequencing Platform"/>
            <consortium name="The Broad Institute Genome Sequencing Center for Infectious Disease"/>
            <person name="Earl A.M."/>
            <person name="Gilmore M.S."/>
            <person name="Lebreton F."/>
            <person name="Walker B."/>
            <person name="Young S.K."/>
            <person name="Zeng Q."/>
            <person name="Gargeya S."/>
            <person name="Fitzgerald M."/>
            <person name="Haas B."/>
            <person name="Abouelleil A."/>
            <person name="Alvarado L."/>
            <person name="Arachchi H.M."/>
            <person name="Berlin A.M."/>
            <person name="Chapman S.B."/>
            <person name="Dewar J."/>
            <person name="Goldberg J."/>
            <person name="Griggs A."/>
            <person name="Gujja S."/>
            <person name="Hansen M."/>
            <person name="Howarth C."/>
            <person name="Imamovic A."/>
            <person name="Larimer J."/>
            <person name="McCowan C."/>
            <person name="Murphy C."/>
            <person name="Neiman D."/>
            <person name="Pearson M."/>
            <person name="Priest M."/>
            <person name="Roberts A."/>
            <person name="Saif S."/>
            <person name="Shea T."/>
            <person name="Sisk P."/>
            <person name="Sykes S."/>
            <person name="Wortman J."/>
            <person name="Nusbaum C."/>
            <person name="Birren B."/>
        </authorList>
    </citation>
    <scope>NUCLEOTIDE SEQUENCE [LARGE SCALE GENOMIC DNA]</scope>
    <source>
        <strain evidence="1 3">ATCC 49464</strain>
    </source>
</reference>
<gene>
    <name evidence="2" type="ORF">I590_03970</name>
    <name evidence="1" type="ORF">UAK_01585</name>
</gene>
<keyword evidence="4" id="KW-1185">Reference proteome</keyword>
<protein>
    <recommendedName>
        <fullName evidence="5">ABM domain-containing protein</fullName>
    </recommendedName>
</protein>
<dbReference type="EMBL" id="ASWF01000006">
    <property type="protein sequence ID" value="EOT71142.1"/>
    <property type="molecule type" value="Genomic_DNA"/>
</dbReference>
<dbReference type="Gene3D" id="3.30.70.100">
    <property type="match status" value="1"/>
</dbReference>
<dbReference type="Proteomes" id="UP000014158">
    <property type="component" value="Unassembled WGS sequence"/>
</dbReference>
<evidence type="ECO:0000313" key="1">
    <source>
        <dbReference type="EMBL" id="EOH80428.1"/>
    </source>
</evidence>
<dbReference type="InterPro" id="IPR011008">
    <property type="entry name" value="Dimeric_a/b-barrel"/>
</dbReference>
<comment type="caution">
    <text evidence="1">The sequence shown here is derived from an EMBL/GenBank/DDBJ whole genome shotgun (WGS) entry which is preliminary data.</text>
</comment>
<evidence type="ECO:0000313" key="2">
    <source>
        <dbReference type="EMBL" id="EOT71142.1"/>
    </source>
</evidence>
<dbReference type="SUPFAM" id="SSF54909">
    <property type="entry name" value="Dimeric alpha+beta barrel"/>
    <property type="match status" value="1"/>
</dbReference>
<accession>R2PBB4</accession>